<dbReference type="EMBL" id="LWBP01000185">
    <property type="protein sequence ID" value="OQP58984.1"/>
    <property type="molecule type" value="Genomic_DNA"/>
</dbReference>
<evidence type="ECO:0008006" key="4">
    <source>
        <dbReference type="Google" id="ProtNLM"/>
    </source>
</evidence>
<dbReference type="AlphaFoldDB" id="A0A1V9FKV1"/>
<keyword evidence="1" id="KW-0472">Membrane</keyword>
<organism evidence="2 3">
    <name type="scientific">Niastella populi</name>
    <dbReference type="NCBI Taxonomy" id="550983"/>
    <lineage>
        <taxon>Bacteria</taxon>
        <taxon>Pseudomonadati</taxon>
        <taxon>Bacteroidota</taxon>
        <taxon>Chitinophagia</taxon>
        <taxon>Chitinophagales</taxon>
        <taxon>Chitinophagaceae</taxon>
        <taxon>Niastella</taxon>
    </lineage>
</organism>
<keyword evidence="3" id="KW-1185">Reference proteome</keyword>
<evidence type="ECO:0000313" key="3">
    <source>
        <dbReference type="Proteomes" id="UP000192276"/>
    </source>
</evidence>
<keyword evidence="1" id="KW-0812">Transmembrane</keyword>
<protein>
    <recommendedName>
        <fullName evidence="4">DUF3592 domain-containing protein</fullName>
    </recommendedName>
</protein>
<sequence>MKNKISAVIAILVCVFLSKGCFSDYMKGGDKDAIARYESMLADKSKVTAQLQDEYKEVTIKIMKVPVKTYEFKYDYQVDGRSYTGEHTFSQLPTTQNLEVYYLKGNPSVSCVNPASKLTAEKEKNSSKSGLYWGIGWAILGLLILIGFISELREKKAGVPQVA</sequence>
<dbReference type="Proteomes" id="UP000192276">
    <property type="component" value="Unassembled WGS sequence"/>
</dbReference>
<evidence type="ECO:0000256" key="1">
    <source>
        <dbReference type="SAM" id="Phobius"/>
    </source>
</evidence>
<proteinExistence type="predicted"/>
<reference evidence="3" key="1">
    <citation type="submission" date="2016-04" db="EMBL/GenBank/DDBJ databases">
        <authorList>
            <person name="Chen L."/>
            <person name="Zhuang W."/>
            <person name="Wang G."/>
        </authorList>
    </citation>
    <scope>NUCLEOTIDE SEQUENCE [LARGE SCALE GENOMIC DNA]</scope>
    <source>
        <strain evidence="3">208</strain>
    </source>
</reference>
<dbReference type="RefSeq" id="WP_133054694.1">
    <property type="nucleotide sequence ID" value="NZ_LWBP01000185.1"/>
</dbReference>
<name>A0A1V9FKV1_9BACT</name>
<feature type="transmembrane region" description="Helical" evidence="1">
    <location>
        <begin position="130"/>
        <end position="149"/>
    </location>
</feature>
<comment type="caution">
    <text evidence="2">The sequence shown here is derived from an EMBL/GenBank/DDBJ whole genome shotgun (WGS) entry which is preliminary data.</text>
</comment>
<dbReference type="OrthoDB" id="660244at2"/>
<gene>
    <name evidence="2" type="ORF">A4R26_21585</name>
</gene>
<accession>A0A1V9FKV1</accession>
<evidence type="ECO:0000313" key="2">
    <source>
        <dbReference type="EMBL" id="OQP58984.1"/>
    </source>
</evidence>
<keyword evidence="1" id="KW-1133">Transmembrane helix</keyword>